<protein>
    <submittedName>
        <fullName evidence="2">ASCH domain-containing protein</fullName>
    </submittedName>
</protein>
<dbReference type="PANTHER" id="PTHR39203">
    <property type="entry name" value="CYTOPLASMIC PROTEIN-RELATED"/>
    <property type="match status" value="1"/>
</dbReference>
<dbReference type="PANTHER" id="PTHR39203:SF1">
    <property type="entry name" value="CYTOPLASMIC PROTEIN"/>
    <property type="match status" value="1"/>
</dbReference>
<proteinExistence type="predicted"/>
<organism evidence="2 3">
    <name type="scientific">Corynebacterium marambiense</name>
    <dbReference type="NCBI Taxonomy" id="2765364"/>
    <lineage>
        <taxon>Bacteria</taxon>
        <taxon>Bacillati</taxon>
        <taxon>Actinomycetota</taxon>
        <taxon>Actinomycetes</taxon>
        <taxon>Mycobacteriales</taxon>
        <taxon>Corynebacteriaceae</taxon>
        <taxon>Corynebacterium</taxon>
    </lineage>
</organism>
<gene>
    <name evidence="2" type="ORF">JDV76_04700</name>
</gene>
<dbReference type="PIRSF" id="PIRSF021320">
    <property type="entry name" value="DUF984"/>
    <property type="match status" value="1"/>
</dbReference>
<dbReference type="SMART" id="SM01022">
    <property type="entry name" value="ASCH"/>
    <property type="match status" value="1"/>
</dbReference>
<accession>A0ABS0VU32</accession>
<dbReference type="Proteomes" id="UP000625574">
    <property type="component" value="Unassembled WGS sequence"/>
</dbReference>
<reference evidence="2 3" key="1">
    <citation type="submission" date="2020-12" db="EMBL/GenBank/DDBJ databases">
        <title>Genome public.</title>
        <authorList>
            <person name="Sun Q."/>
        </authorList>
    </citation>
    <scope>NUCLEOTIDE SEQUENCE [LARGE SCALE GENOMIC DNA]</scope>
    <source>
        <strain evidence="2 3">CCM 8864</strain>
    </source>
</reference>
<dbReference type="InterPro" id="IPR009326">
    <property type="entry name" value="DUF984"/>
</dbReference>
<feature type="domain" description="ASCH" evidence="1">
    <location>
        <begin position="14"/>
        <end position="141"/>
    </location>
</feature>
<name>A0ABS0VU32_9CORY</name>
<sequence length="142" mass="15891">MDTPPDPTLATCEFAFPGPLRDALIAAILRGDKTATSTLLREHEAEGTDPRALVDTREVVVDSDDRPVCVIETTDVAIRPFGDVDDEFARAEGEGYTTAREWASAHRKFWHSTEYREAIDDPHFTISEDTPVVCARFRVVQR</sequence>
<dbReference type="Pfam" id="PF04266">
    <property type="entry name" value="ASCH"/>
    <property type="match status" value="1"/>
</dbReference>
<evidence type="ECO:0000313" key="3">
    <source>
        <dbReference type="Proteomes" id="UP000625574"/>
    </source>
</evidence>
<dbReference type="InterPro" id="IPR007374">
    <property type="entry name" value="ASCH_domain"/>
</dbReference>
<comment type="caution">
    <text evidence="2">The sequence shown here is derived from an EMBL/GenBank/DDBJ whole genome shotgun (WGS) entry which is preliminary data.</text>
</comment>
<evidence type="ECO:0000259" key="1">
    <source>
        <dbReference type="SMART" id="SM01022"/>
    </source>
</evidence>
<dbReference type="EMBL" id="JAEIOT010000005">
    <property type="protein sequence ID" value="MBI9000272.1"/>
    <property type="molecule type" value="Genomic_DNA"/>
</dbReference>
<dbReference type="InterPro" id="IPR015947">
    <property type="entry name" value="PUA-like_sf"/>
</dbReference>
<evidence type="ECO:0000313" key="2">
    <source>
        <dbReference type="EMBL" id="MBI9000272.1"/>
    </source>
</evidence>
<dbReference type="Gene3D" id="3.10.400.10">
    <property type="entry name" value="Sulfate adenylyltransferase"/>
    <property type="match status" value="1"/>
</dbReference>
<keyword evidence="3" id="KW-1185">Reference proteome</keyword>
<dbReference type="SUPFAM" id="SSF88697">
    <property type="entry name" value="PUA domain-like"/>
    <property type="match status" value="1"/>
</dbReference>